<evidence type="ECO:0000256" key="3">
    <source>
        <dbReference type="ARBA" id="ARBA00023136"/>
    </source>
</evidence>
<dbReference type="GO" id="GO:0016020">
    <property type="term" value="C:membrane"/>
    <property type="evidence" value="ECO:0007669"/>
    <property type="project" value="UniProtKB-SubCell"/>
</dbReference>
<dbReference type="Pfam" id="PF12734">
    <property type="entry name" value="CYSTM"/>
    <property type="match status" value="1"/>
</dbReference>
<dbReference type="Proteomes" id="UP000593562">
    <property type="component" value="Unassembled WGS sequence"/>
</dbReference>
<dbReference type="InParanoid" id="A0A7J7D7U5"/>
<proteinExistence type="inferred from homology"/>
<gene>
    <name evidence="6" type="ORF">HS088_TW09G00488</name>
</gene>
<feature type="region of interest" description="Disordered" evidence="4">
    <location>
        <begin position="1"/>
        <end position="55"/>
    </location>
</feature>
<organism evidence="6 7">
    <name type="scientific">Tripterygium wilfordii</name>
    <name type="common">Thunder God vine</name>
    <dbReference type="NCBI Taxonomy" id="458696"/>
    <lineage>
        <taxon>Eukaryota</taxon>
        <taxon>Viridiplantae</taxon>
        <taxon>Streptophyta</taxon>
        <taxon>Embryophyta</taxon>
        <taxon>Tracheophyta</taxon>
        <taxon>Spermatophyta</taxon>
        <taxon>Magnoliopsida</taxon>
        <taxon>eudicotyledons</taxon>
        <taxon>Gunneridae</taxon>
        <taxon>Pentapetalae</taxon>
        <taxon>rosids</taxon>
        <taxon>fabids</taxon>
        <taxon>Celastrales</taxon>
        <taxon>Celastraceae</taxon>
        <taxon>Tripterygium</taxon>
    </lineage>
</organism>
<dbReference type="EMBL" id="JAAARO010000009">
    <property type="protein sequence ID" value="KAF5742440.1"/>
    <property type="molecule type" value="Genomic_DNA"/>
</dbReference>
<accession>A0A7J7D7U5</accession>
<evidence type="ECO:0000256" key="4">
    <source>
        <dbReference type="SAM" id="MobiDB-lite"/>
    </source>
</evidence>
<evidence type="ECO:0000256" key="1">
    <source>
        <dbReference type="ARBA" id="ARBA00004370"/>
    </source>
</evidence>
<dbReference type="AlphaFoldDB" id="A0A7J7D7U5"/>
<feature type="compositionally biased region" description="Basic and acidic residues" evidence="4">
    <location>
        <begin position="1"/>
        <end position="15"/>
    </location>
</feature>
<protein>
    <submittedName>
        <fullName evidence="6">Cysteine-rich and transmembrane domain-containing protein A</fullName>
    </submittedName>
</protein>
<feature type="compositionally biased region" description="Basic and acidic residues" evidence="4">
    <location>
        <begin position="29"/>
        <end position="49"/>
    </location>
</feature>
<name>A0A7J7D7U5_TRIWF</name>
<reference evidence="6 7" key="1">
    <citation type="journal article" date="2020" name="Nat. Commun.">
        <title>Genome of Tripterygium wilfordii and identification of cytochrome P450 involved in triptolide biosynthesis.</title>
        <authorList>
            <person name="Tu L."/>
            <person name="Su P."/>
            <person name="Zhang Z."/>
            <person name="Gao L."/>
            <person name="Wang J."/>
            <person name="Hu T."/>
            <person name="Zhou J."/>
            <person name="Zhang Y."/>
            <person name="Zhao Y."/>
            <person name="Liu Y."/>
            <person name="Song Y."/>
            <person name="Tong Y."/>
            <person name="Lu Y."/>
            <person name="Yang J."/>
            <person name="Xu C."/>
            <person name="Jia M."/>
            <person name="Peters R.J."/>
            <person name="Huang L."/>
            <person name="Gao W."/>
        </authorList>
    </citation>
    <scope>NUCLEOTIDE SEQUENCE [LARGE SCALE GENOMIC DNA]</scope>
    <source>
        <strain evidence="7">cv. XIE 37</strain>
        <tissue evidence="6">Leaf</tissue>
    </source>
</reference>
<feature type="domain" description="Cysteine-rich transmembrane" evidence="5">
    <location>
        <begin position="74"/>
        <end position="99"/>
    </location>
</feature>
<evidence type="ECO:0000313" key="7">
    <source>
        <dbReference type="Proteomes" id="UP000593562"/>
    </source>
</evidence>
<sequence>MEHNTQAEQAYDKRLQSQSQSPPKAQSVMEHDTQVDKADEKSWRPEHPPPKLHSKTCCGMIKERMRKCFPITVPKKGDKSFVGACLSALCCCWLCDSCF</sequence>
<evidence type="ECO:0000259" key="5">
    <source>
        <dbReference type="Pfam" id="PF12734"/>
    </source>
</evidence>
<dbReference type="InterPro" id="IPR028144">
    <property type="entry name" value="CYSTM_dom"/>
</dbReference>
<evidence type="ECO:0000313" key="6">
    <source>
        <dbReference type="EMBL" id="KAF5742440.1"/>
    </source>
</evidence>
<keyword evidence="3" id="KW-0472">Membrane</keyword>
<evidence type="ECO:0000256" key="2">
    <source>
        <dbReference type="ARBA" id="ARBA00009444"/>
    </source>
</evidence>
<feature type="compositionally biased region" description="Low complexity" evidence="4">
    <location>
        <begin position="16"/>
        <end position="27"/>
    </location>
</feature>
<comment type="subcellular location">
    <subcellularLocation>
        <location evidence="1">Membrane</location>
    </subcellularLocation>
</comment>
<comment type="caution">
    <text evidence="6">The sequence shown here is derived from an EMBL/GenBank/DDBJ whole genome shotgun (WGS) entry which is preliminary data.</text>
</comment>
<keyword evidence="6" id="KW-0812">Transmembrane</keyword>
<comment type="similarity">
    <text evidence="2">Belongs to the CYSTM1 family.</text>
</comment>
<keyword evidence="7" id="KW-1185">Reference proteome</keyword>